<dbReference type="Gene3D" id="3.40.430.10">
    <property type="entry name" value="Dihydrofolate Reductase, subunit A"/>
    <property type="match status" value="1"/>
</dbReference>
<evidence type="ECO:0000313" key="2">
    <source>
        <dbReference type="EMBL" id="PSL37692.1"/>
    </source>
</evidence>
<evidence type="ECO:0000313" key="3">
    <source>
        <dbReference type="EMBL" id="RUQ87714.1"/>
    </source>
</evidence>
<dbReference type="Proteomes" id="UP000268291">
    <property type="component" value="Unassembled WGS sequence"/>
</dbReference>
<reference evidence="2 4" key="1">
    <citation type="submission" date="2018-03" db="EMBL/GenBank/DDBJ databases">
        <title>Genomic Encyclopedia of Archaeal and Bacterial Type Strains, Phase II (KMG-II): from individual species to whole genera.</title>
        <authorList>
            <person name="Goeker M."/>
        </authorList>
    </citation>
    <scope>NUCLEOTIDE SEQUENCE [LARGE SCALE GENOMIC DNA]</scope>
    <source>
        <strain evidence="2 4">DSM 21548</strain>
    </source>
</reference>
<name>A0A2P8GUP7_9MICO</name>
<feature type="domain" description="Bacterial bifunctional deaminase-reductase C-terminal" evidence="1">
    <location>
        <begin position="4"/>
        <end position="187"/>
    </location>
</feature>
<dbReference type="RefSeq" id="WP_106564927.1">
    <property type="nucleotide sequence ID" value="NZ_PYAU01000001.1"/>
</dbReference>
<accession>A0A2P8GUP7</accession>
<evidence type="ECO:0000313" key="4">
    <source>
        <dbReference type="Proteomes" id="UP000241203"/>
    </source>
</evidence>
<organism evidence="2 4">
    <name type="scientific">Labedella gwakjiensis</name>
    <dbReference type="NCBI Taxonomy" id="390269"/>
    <lineage>
        <taxon>Bacteria</taxon>
        <taxon>Bacillati</taxon>
        <taxon>Actinomycetota</taxon>
        <taxon>Actinomycetes</taxon>
        <taxon>Micrococcales</taxon>
        <taxon>Microbacteriaceae</taxon>
        <taxon>Labedella</taxon>
    </lineage>
</organism>
<dbReference type="InterPro" id="IPR002734">
    <property type="entry name" value="RibDG_C"/>
</dbReference>
<dbReference type="PANTHER" id="PTHR38011:SF11">
    <property type="entry name" value="2,5-DIAMINO-6-RIBOSYLAMINO-4(3H)-PYRIMIDINONE 5'-PHOSPHATE REDUCTASE"/>
    <property type="match status" value="1"/>
</dbReference>
<evidence type="ECO:0000313" key="5">
    <source>
        <dbReference type="Proteomes" id="UP000268291"/>
    </source>
</evidence>
<evidence type="ECO:0000259" key="1">
    <source>
        <dbReference type="Pfam" id="PF01872"/>
    </source>
</evidence>
<dbReference type="Proteomes" id="UP000241203">
    <property type="component" value="Unassembled WGS sequence"/>
</dbReference>
<keyword evidence="5" id="KW-1185">Reference proteome</keyword>
<dbReference type="InterPro" id="IPR050765">
    <property type="entry name" value="Riboflavin_Biosynth_HTPR"/>
</dbReference>
<dbReference type="PANTHER" id="PTHR38011">
    <property type="entry name" value="DIHYDROFOLATE REDUCTASE FAMILY PROTEIN (AFU_ORTHOLOGUE AFUA_8G06820)"/>
    <property type="match status" value="1"/>
</dbReference>
<comment type="caution">
    <text evidence="2">The sequence shown here is derived from an EMBL/GenBank/DDBJ whole genome shotgun (WGS) entry which is preliminary data.</text>
</comment>
<dbReference type="AlphaFoldDB" id="A0A2P8GUP7"/>
<gene>
    <name evidence="2" type="ORF">CLV49_1299</name>
    <name evidence="3" type="ORF">ELQ93_12705</name>
</gene>
<proteinExistence type="predicted"/>
<dbReference type="EMBL" id="PYAU01000001">
    <property type="protein sequence ID" value="PSL37692.1"/>
    <property type="molecule type" value="Genomic_DNA"/>
</dbReference>
<sequence length="198" mass="21374">MRELVYYVAVSLDGYIAGPDGQFDGFLGEGDHMRSLTERFGDAIPTDIATALDIPQPGTMFDTVLMGWNTYAVGLDAGVASPYRHLRQVVFSRTRTTADIPGDTDGITLTSENPVDVVRRLKSEPGSAIWLCGGGSLASALGEEIDRLALKRNPVLFGAGIPLFEPGAYAPRDLDEVGTTVFESGVVFSEYVHTERRS</sequence>
<dbReference type="EMBL" id="RZGY01000001">
    <property type="protein sequence ID" value="RUQ87714.1"/>
    <property type="molecule type" value="Genomic_DNA"/>
</dbReference>
<dbReference type="OrthoDB" id="195113at2"/>
<protein>
    <submittedName>
        <fullName evidence="2">Dihydrofolate reductase</fullName>
    </submittedName>
</protein>
<dbReference type="InterPro" id="IPR024072">
    <property type="entry name" value="DHFR-like_dom_sf"/>
</dbReference>
<dbReference type="SUPFAM" id="SSF53597">
    <property type="entry name" value="Dihydrofolate reductase-like"/>
    <property type="match status" value="1"/>
</dbReference>
<dbReference type="GO" id="GO:0008703">
    <property type="term" value="F:5-amino-6-(5-phosphoribosylamino)uracil reductase activity"/>
    <property type="evidence" value="ECO:0007669"/>
    <property type="project" value="InterPro"/>
</dbReference>
<reference evidence="3 5" key="2">
    <citation type="submission" date="2018-12" db="EMBL/GenBank/DDBJ databases">
        <authorList>
            <person name="hu s."/>
            <person name="Xu Y."/>
            <person name="Xu B."/>
            <person name="Li F."/>
        </authorList>
    </citation>
    <scope>NUCLEOTIDE SEQUENCE [LARGE SCALE GENOMIC DNA]</scope>
    <source>
        <strain evidence="3 5">KSW2-17</strain>
    </source>
</reference>
<dbReference type="Pfam" id="PF01872">
    <property type="entry name" value="RibD_C"/>
    <property type="match status" value="1"/>
</dbReference>
<dbReference type="GO" id="GO:0009231">
    <property type="term" value="P:riboflavin biosynthetic process"/>
    <property type="evidence" value="ECO:0007669"/>
    <property type="project" value="InterPro"/>
</dbReference>